<comment type="caution">
    <text evidence="1">The sequence shown here is derived from an EMBL/GenBank/DDBJ whole genome shotgun (WGS) entry which is preliminary data.</text>
</comment>
<organism evidence="1">
    <name type="scientific">Chryseobacterium sp. B5</name>
    <dbReference type="NCBI Taxonomy" id="2050562"/>
    <lineage>
        <taxon>Bacteria</taxon>
        <taxon>Pseudomonadati</taxon>
        <taxon>Bacteroidota</taxon>
        <taxon>Flavobacteriia</taxon>
        <taxon>Flavobacteriales</taxon>
        <taxon>Weeksellaceae</taxon>
        <taxon>Chryseobacterium group</taxon>
        <taxon>Chryseobacterium</taxon>
    </lineage>
</organism>
<dbReference type="AlphaFoldDB" id="A0A2G7TBZ6"/>
<accession>A0A2G7TBZ6</accession>
<protein>
    <submittedName>
        <fullName evidence="1">Uncharacterized protein</fullName>
    </submittedName>
</protein>
<evidence type="ECO:0000313" key="1">
    <source>
        <dbReference type="EMBL" id="PII36573.1"/>
    </source>
</evidence>
<gene>
    <name evidence="1" type="ORF">CTI11_06395</name>
</gene>
<proteinExistence type="predicted"/>
<name>A0A2G7TBZ6_9FLAO</name>
<sequence>MNPAQPSHTTDSHSIRQLSNALTQVDHLVQQGCAEISAIAQLALAWLETPKGHRHLDVVARALQSIRDSAETLADYAGTEAQAMGCGFEDAAEMRRAEAAEAAAKAMAHLFERRANVPMPAQDGSS</sequence>
<reference evidence="1" key="1">
    <citation type="submission" date="2017-10" db="EMBL/GenBank/DDBJ databases">
        <title>Chryseobacterium sp. B5 is a hydrocarbonoclastic and plant growth promoting bacterium.</title>
        <authorList>
            <person name="Thijs S."/>
            <person name="Gkorezis P."/>
            <person name="Van Hamme J."/>
        </authorList>
    </citation>
    <scope>NUCLEOTIDE SEQUENCE</scope>
    <source>
        <strain evidence="1">B5</strain>
    </source>
</reference>
<dbReference type="EMBL" id="PEKC01000015">
    <property type="protein sequence ID" value="PII36573.1"/>
    <property type="molecule type" value="Genomic_DNA"/>
</dbReference>